<dbReference type="OrthoDB" id="7063880at2"/>
<keyword evidence="3" id="KW-1185">Reference proteome</keyword>
<dbReference type="GO" id="GO:0035438">
    <property type="term" value="F:cyclic-di-GMP binding"/>
    <property type="evidence" value="ECO:0007669"/>
    <property type="project" value="InterPro"/>
</dbReference>
<dbReference type="InterPro" id="IPR009875">
    <property type="entry name" value="PilZ_domain"/>
</dbReference>
<proteinExistence type="predicted"/>
<accession>A0A2T1K6H7</accession>
<protein>
    <submittedName>
        <fullName evidence="2">PilZ domain-containing protein</fullName>
    </submittedName>
</protein>
<dbReference type="Pfam" id="PF07238">
    <property type="entry name" value="PilZ"/>
    <property type="match status" value="1"/>
</dbReference>
<reference evidence="2 3" key="1">
    <citation type="submission" date="2018-03" db="EMBL/GenBank/DDBJ databases">
        <title>Marinobacter brunus sp. nov., a marine bacterium of Gamma-proteobacteria isolated from the surface seawater of the South China Sea.</title>
        <authorList>
            <person name="Cheng H."/>
            <person name="Wu Y.-H."/>
            <person name="Xamxidin M."/>
            <person name="Xu X.-W."/>
        </authorList>
    </citation>
    <scope>NUCLEOTIDE SEQUENCE [LARGE SCALE GENOMIC DNA]</scope>
    <source>
        <strain evidence="2 3">NH169-3</strain>
    </source>
</reference>
<dbReference type="AlphaFoldDB" id="A0A2T1K6H7"/>
<organism evidence="2 3">
    <name type="scientific">Marinobacter fuscus</name>
    <dbReference type="NCBI Taxonomy" id="2109942"/>
    <lineage>
        <taxon>Bacteria</taxon>
        <taxon>Pseudomonadati</taxon>
        <taxon>Pseudomonadota</taxon>
        <taxon>Gammaproteobacteria</taxon>
        <taxon>Pseudomonadales</taxon>
        <taxon>Marinobacteraceae</taxon>
        <taxon>Marinobacter</taxon>
    </lineage>
</organism>
<dbReference type="SUPFAM" id="SSF141371">
    <property type="entry name" value="PilZ domain-like"/>
    <property type="match status" value="1"/>
</dbReference>
<evidence type="ECO:0000313" key="2">
    <source>
        <dbReference type="EMBL" id="PSF05764.1"/>
    </source>
</evidence>
<dbReference type="Gene3D" id="2.40.10.220">
    <property type="entry name" value="predicted glycosyltransferase like domains"/>
    <property type="match status" value="1"/>
</dbReference>
<sequence>MPDSNRREHIRTAMNARVKLAHDQLGEFVFDTRDISDGGVFVVVGEQSFAPAIGDKVKVQVQGLPIPAPVLSMIVVRKAPEGFGLQFDHDSD</sequence>
<gene>
    <name evidence="2" type="ORF">C7H09_14020</name>
</gene>
<dbReference type="Proteomes" id="UP000239866">
    <property type="component" value="Unassembled WGS sequence"/>
</dbReference>
<comment type="caution">
    <text evidence="2">The sequence shown here is derived from an EMBL/GenBank/DDBJ whole genome shotgun (WGS) entry which is preliminary data.</text>
</comment>
<dbReference type="RefSeq" id="WP_106763706.1">
    <property type="nucleotide sequence ID" value="NZ_PXNP01000097.1"/>
</dbReference>
<dbReference type="EMBL" id="PXNP01000097">
    <property type="protein sequence ID" value="PSF05764.1"/>
    <property type="molecule type" value="Genomic_DNA"/>
</dbReference>
<feature type="domain" description="PilZ" evidence="1">
    <location>
        <begin position="5"/>
        <end position="90"/>
    </location>
</feature>
<evidence type="ECO:0000259" key="1">
    <source>
        <dbReference type="Pfam" id="PF07238"/>
    </source>
</evidence>
<name>A0A2T1K6H7_9GAMM</name>
<evidence type="ECO:0000313" key="3">
    <source>
        <dbReference type="Proteomes" id="UP000239866"/>
    </source>
</evidence>